<proteinExistence type="predicted"/>
<dbReference type="InterPro" id="IPR013783">
    <property type="entry name" value="Ig-like_fold"/>
</dbReference>
<protein>
    <recommendedName>
        <fullName evidence="4">Bacterial Ig domain-containing protein</fullName>
    </recommendedName>
</protein>
<name>A0A837CCX1_9BRAD</name>
<evidence type="ECO:0000313" key="2">
    <source>
        <dbReference type="EMBL" id="KGJ66791.1"/>
    </source>
</evidence>
<dbReference type="Gene3D" id="2.60.40.10">
    <property type="entry name" value="Immunoglobulins"/>
    <property type="match status" value="1"/>
</dbReference>
<dbReference type="AlphaFoldDB" id="A0A837CCX1"/>
<sequence>MTPRRRPRQRWRPIRRQVLRSAAARLSPTLMGTADVGSTIKVDDGNTQIATATTGSTGAWSFDTGTIALGATASPPPPPTSLATPAPPRQPTP</sequence>
<organism evidence="2 3">
    <name type="scientific">Bradyrhizobium diazoefficiens SEMIA 5080</name>
    <dbReference type="NCBI Taxonomy" id="754504"/>
    <lineage>
        <taxon>Bacteria</taxon>
        <taxon>Pseudomonadati</taxon>
        <taxon>Pseudomonadota</taxon>
        <taxon>Alphaproteobacteria</taxon>
        <taxon>Hyphomicrobiales</taxon>
        <taxon>Nitrobacteraceae</taxon>
        <taxon>Bradyrhizobium</taxon>
    </lineage>
</organism>
<feature type="region of interest" description="Disordered" evidence="1">
    <location>
        <begin position="67"/>
        <end position="93"/>
    </location>
</feature>
<comment type="caution">
    <text evidence="2">The sequence shown here is derived from an EMBL/GenBank/DDBJ whole genome shotgun (WGS) entry which is preliminary data.</text>
</comment>
<dbReference type="Proteomes" id="UP000024900">
    <property type="component" value="Unassembled WGS sequence"/>
</dbReference>
<dbReference type="EMBL" id="ADOU02000005">
    <property type="protein sequence ID" value="KGJ66791.1"/>
    <property type="molecule type" value="Genomic_DNA"/>
</dbReference>
<evidence type="ECO:0000313" key="3">
    <source>
        <dbReference type="Proteomes" id="UP000024900"/>
    </source>
</evidence>
<feature type="compositionally biased region" description="Pro residues" evidence="1">
    <location>
        <begin position="74"/>
        <end position="93"/>
    </location>
</feature>
<accession>A0A837CCX1</accession>
<reference evidence="2 3" key="1">
    <citation type="journal article" date="2014" name="BMC Genomics">
        <title>Comparative genomics of Bradyrhizobium japonicum CPAC 15 and Bradyrhizobium diazoefficiens CPAC 7: elite model strains for understanding symbiotic performance with soybean.</title>
        <authorList>
            <person name="Siqueira A.F."/>
            <person name="Ormeno-Orrillo E."/>
            <person name="Souza R.C."/>
            <person name="Rodrigues E.P."/>
            <person name="Almeida L.G."/>
            <person name="Barcellos F.G."/>
            <person name="Batista J.S."/>
            <person name="Nakatami A.S."/>
            <person name="Martinez-Romero E."/>
            <person name="Vasconcelos A.T."/>
            <person name="Hungria M."/>
        </authorList>
    </citation>
    <scope>NUCLEOTIDE SEQUENCE [LARGE SCALE GENOMIC DNA]</scope>
    <source>
        <strain evidence="2 3">SEMIA 5080</strain>
    </source>
</reference>
<evidence type="ECO:0008006" key="4">
    <source>
        <dbReference type="Google" id="ProtNLM"/>
    </source>
</evidence>
<gene>
    <name evidence="2" type="ORF">BJA5080_03410</name>
</gene>
<evidence type="ECO:0000256" key="1">
    <source>
        <dbReference type="SAM" id="MobiDB-lite"/>
    </source>
</evidence>